<dbReference type="GO" id="GO:0046872">
    <property type="term" value="F:metal ion binding"/>
    <property type="evidence" value="ECO:0007669"/>
    <property type="project" value="UniProtKB-KW"/>
</dbReference>
<dbReference type="GO" id="GO:0030246">
    <property type="term" value="F:carbohydrate binding"/>
    <property type="evidence" value="ECO:0007669"/>
    <property type="project" value="InterPro"/>
</dbReference>
<keyword evidence="12" id="KW-1185">Reference proteome</keyword>
<dbReference type="InterPro" id="IPR050843">
    <property type="entry name" value="Glycosyl_Hydrlase_38"/>
</dbReference>
<evidence type="ECO:0000313" key="12">
    <source>
        <dbReference type="Proteomes" id="UP000076078"/>
    </source>
</evidence>
<dbReference type="InterPro" id="IPR028995">
    <property type="entry name" value="Glyco_hydro_57/38_cen_sf"/>
</dbReference>
<dbReference type="Gene3D" id="2.60.40.1360">
    <property type="match status" value="1"/>
</dbReference>
<feature type="signal peptide" evidence="9">
    <location>
        <begin position="1"/>
        <end position="21"/>
    </location>
</feature>
<dbReference type="GO" id="GO:0004559">
    <property type="term" value="F:alpha-mannosidase activity"/>
    <property type="evidence" value="ECO:0007669"/>
    <property type="project" value="UniProtKB-EC"/>
</dbReference>
<keyword evidence="8" id="KW-0326">Glycosidase</keyword>
<feature type="chain" id="PRO_5007592845" description="alpha-mannosidase" evidence="9">
    <location>
        <begin position="22"/>
        <end position="955"/>
    </location>
</feature>
<reference evidence="11 12" key="1">
    <citation type="submission" date="2015-12" db="EMBL/GenBank/DDBJ databases">
        <title>Dictyostelia acquired genes for synthesis and detection of signals that induce cell-type specialization by lateral gene transfer from prokaryotes.</title>
        <authorList>
            <person name="Gloeckner G."/>
            <person name="Schaap P."/>
        </authorList>
    </citation>
    <scope>NUCLEOTIDE SEQUENCE [LARGE SCALE GENOMIC DNA]</scope>
    <source>
        <strain evidence="11 12">TK</strain>
    </source>
</reference>
<proteinExistence type="inferred from homology"/>
<dbReference type="AlphaFoldDB" id="A0A151Z412"/>
<dbReference type="PANTHER" id="PTHR11607">
    <property type="entry name" value="ALPHA-MANNOSIDASE"/>
    <property type="match status" value="1"/>
</dbReference>
<dbReference type="InterPro" id="IPR037094">
    <property type="entry name" value="Glyco_hydro_38_cen_sf"/>
</dbReference>
<dbReference type="EMBL" id="LODT01000048">
    <property type="protein sequence ID" value="KYQ88699.1"/>
    <property type="molecule type" value="Genomic_DNA"/>
</dbReference>
<evidence type="ECO:0000256" key="6">
    <source>
        <dbReference type="ARBA" id="ARBA00022801"/>
    </source>
</evidence>
<keyword evidence="9" id="KW-0732">Signal</keyword>
<dbReference type="SUPFAM" id="SSF88713">
    <property type="entry name" value="Glycoside hydrolase/deacetylase"/>
    <property type="match status" value="1"/>
</dbReference>
<evidence type="ECO:0000256" key="3">
    <source>
        <dbReference type="ARBA" id="ARBA00009792"/>
    </source>
</evidence>
<dbReference type="InterPro" id="IPR027291">
    <property type="entry name" value="Glyco_hydro_38_N_sf"/>
</dbReference>
<dbReference type="InterPro" id="IPR011330">
    <property type="entry name" value="Glyco_hydro/deAcase_b/a-brl"/>
</dbReference>
<dbReference type="Gene3D" id="2.70.98.30">
    <property type="entry name" value="Golgi alpha-mannosidase II, domain 4"/>
    <property type="match status" value="1"/>
</dbReference>
<dbReference type="InParanoid" id="A0A151Z412"/>
<feature type="domain" description="Glycoside hydrolase family 38 central" evidence="10">
    <location>
        <begin position="336"/>
        <end position="409"/>
    </location>
</feature>
<dbReference type="InterPro" id="IPR015341">
    <property type="entry name" value="Glyco_hydro_38_cen"/>
</dbReference>
<evidence type="ECO:0000256" key="1">
    <source>
        <dbReference type="ARBA" id="ARBA00000365"/>
    </source>
</evidence>
<dbReference type="SUPFAM" id="SSF74650">
    <property type="entry name" value="Galactose mutarotase-like"/>
    <property type="match status" value="1"/>
</dbReference>
<dbReference type="Gene3D" id="1.20.1270.50">
    <property type="entry name" value="Glycoside hydrolase family 38, central domain"/>
    <property type="match status" value="1"/>
</dbReference>
<dbReference type="Gene3D" id="3.20.110.10">
    <property type="entry name" value="Glycoside hydrolase 38, N terminal domain"/>
    <property type="match status" value="1"/>
</dbReference>
<dbReference type="GO" id="GO:0005764">
    <property type="term" value="C:lysosome"/>
    <property type="evidence" value="ECO:0007669"/>
    <property type="project" value="TreeGrafter"/>
</dbReference>
<comment type="catalytic activity">
    <reaction evidence="1">
        <text>Hydrolysis of terminal, non-reducing alpha-D-mannose residues in alpha-D-mannosides.</text>
        <dbReference type="EC" id="3.2.1.24"/>
    </reaction>
</comment>
<evidence type="ECO:0000259" key="10">
    <source>
        <dbReference type="SMART" id="SM00872"/>
    </source>
</evidence>
<dbReference type="EC" id="3.2.1.24" evidence="4"/>
<keyword evidence="7" id="KW-0862">Zinc</keyword>
<evidence type="ECO:0000256" key="9">
    <source>
        <dbReference type="SAM" id="SignalP"/>
    </source>
</evidence>
<dbReference type="OrthoDB" id="2016903at2759"/>
<comment type="similarity">
    <text evidence="3">Belongs to the glycosyl hydrolase 38 family.</text>
</comment>
<organism evidence="11 12">
    <name type="scientific">Tieghemostelium lacteum</name>
    <name type="common">Slime mold</name>
    <name type="synonym">Dictyostelium lacteum</name>
    <dbReference type="NCBI Taxonomy" id="361077"/>
    <lineage>
        <taxon>Eukaryota</taxon>
        <taxon>Amoebozoa</taxon>
        <taxon>Evosea</taxon>
        <taxon>Eumycetozoa</taxon>
        <taxon>Dictyostelia</taxon>
        <taxon>Dictyosteliales</taxon>
        <taxon>Raperosteliaceae</taxon>
        <taxon>Tieghemostelium</taxon>
    </lineage>
</organism>
<protein>
    <recommendedName>
        <fullName evidence="4">alpha-mannosidase</fullName>
        <ecNumber evidence="4">3.2.1.24</ecNumber>
    </recommendedName>
</protein>
<dbReference type="InterPro" id="IPR000602">
    <property type="entry name" value="Glyco_hydro_38_N"/>
</dbReference>
<name>A0A151Z412_TIELA</name>
<dbReference type="SUPFAM" id="SSF88688">
    <property type="entry name" value="Families 57/38 glycoside transferase middle domain"/>
    <property type="match status" value="1"/>
</dbReference>
<dbReference type="Pfam" id="PF01074">
    <property type="entry name" value="Glyco_hydro_38N"/>
    <property type="match status" value="1"/>
</dbReference>
<dbReference type="Proteomes" id="UP000076078">
    <property type="component" value="Unassembled WGS sequence"/>
</dbReference>
<evidence type="ECO:0000256" key="2">
    <source>
        <dbReference type="ARBA" id="ARBA00001947"/>
    </source>
</evidence>
<comment type="caution">
    <text evidence="11">The sequence shown here is derived from an EMBL/GenBank/DDBJ whole genome shotgun (WGS) entry which is preliminary data.</text>
</comment>
<accession>A0A151Z412</accession>
<evidence type="ECO:0000256" key="7">
    <source>
        <dbReference type="ARBA" id="ARBA00022833"/>
    </source>
</evidence>
<dbReference type="SMART" id="SM00872">
    <property type="entry name" value="Alpha-mann_mid"/>
    <property type="match status" value="1"/>
</dbReference>
<keyword evidence="5" id="KW-0479">Metal-binding</keyword>
<evidence type="ECO:0000313" key="11">
    <source>
        <dbReference type="EMBL" id="KYQ88699.1"/>
    </source>
</evidence>
<dbReference type="Pfam" id="PF07748">
    <property type="entry name" value="Glyco_hydro_38C"/>
    <property type="match status" value="1"/>
</dbReference>
<dbReference type="GO" id="GO:0006013">
    <property type="term" value="P:mannose metabolic process"/>
    <property type="evidence" value="ECO:0007669"/>
    <property type="project" value="InterPro"/>
</dbReference>
<sequence length="955" mass="110331">MKGLLLVLLIIFTVNIINVTSRENYVKVHFICHSHIDAGWLQTFEGYYESKVKYIVSSVVDHLEKNKERKFIWSEIGYLERWWRVISQDYRDRFTNLLKTGQIEIANGGWVMNDEACPTLDATIRHFTDGHRFIVEHFGKEYLPTTGWQIDPFGHSAVMPYIQAQMGYKHLILNRIHWNYHDAFKRDKNLQFIWRGSPDTLGPKSDIFTHVLDDFYVSPQPLNFEDQYKRSQGTDRLVQNLIQLGTERGKYYESPHVLITLGGDFNYANAEYYFDTIDPMLAEINRKFERGETNIKATYSTMTQFFNETIQWHIDNKVAFNYFDKDFFPYAERHYSWWTGYFTSRPLLKGQSRSVTSKIRSAEIFSALQNQDFFPLIQDASRNCSILQHHDAITGTARADVVDDYARRLNYAENQLNQVLTGSMSNIAVDIAQKALALTPIKDYPDIEYLTLEDKDKGLKPIVIANSLNWPRQDIYSVKLSTSDTSASKCPYFVTLGSDEFQGVPSDCALVSEKRNDLNGKPTVYYYKIDFFVDIPAFGVKTYYLHKSSSQHETVNFVKVSTDIPSKISNEQMAFEISSDNGLVKTVIDLVSTERVSVNQKLMDYADQGGAYIMLAHADAFEPSRSKKVQYYDGQLTKEYHVYYSESNGIESVVKFRIYQTPSIELNKKFHYEFNLQGKQGHTTVNRFATSLKSKYVYSDNGVELHKRDISTDLNQPQNFYYPSISIGMIKDEENEHTLTCIGDRSRGVASMRSGEFEFAIHRKLERDDQKGLDIPPMDGAWISVKTSCYFGPFYSVLKTVRHESLRIEHPLRSYYINSTSPNNAIEFSGINHRLPDNIHILSMEKSLTEDNTYLMRVMNIREEGPPTSFEIDNLLSLNSGTTSLIKQEYTLAHIIPYNSNDISYMINTNISVVDHQQREKINYPPRFTPLQSKSTVSLFPLEIKSFSVAIRKYN</sequence>
<dbReference type="PANTHER" id="PTHR11607:SF68">
    <property type="entry name" value="ALPHA-MANNOSIDASE F"/>
    <property type="match status" value="1"/>
</dbReference>
<comment type="cofactor">
    <cofactor evidence="2">
        <name>Zn(2+)</name>
        <dbReference type="ChEBI" id="CHEBI:29105"/>
    </cofactor>
</comment>
<gene>
    <name evidence="11" type="ORF">DLAC_10721</name>
</gene>
<dbReference type="InterPro" id="IPR011013">
    <property type="entry name" value="Gal_mutarotase_sf_dom"/>
</dbReference>
<dbReference type="Pfam" id="PF09261">
    <property type="entry name" value="Alpha-mann_mid"/>
    <property type="match status" value="1"/>
</dbReference>
<evidence type="ECO:0000256" key="4">
    <source>
        <dbReference type="ARBA" id="ARBA00012752"/>
    </source>
</evidence>
<keyword evidence="6" id="KW-0378">Hydrolase</keyword>
<dbReference type="CDD" id="cd00451">
    <property type="entry name" value="GH38N_AMII_euk"/>
    <property type="match status" value="1"/>
</dbReference>
<evidence type="ECO:0000256" key="5">
    <source>
        <dbReference type="ARBA" id="ARBA00022723"/>
    </source>
</evidence>
<evidence type="ECO:0000256" key="8">
    <source>
        <dbReference type="ARBA" id="ARBA00023295"/>
    </source>
</evidence>
<dbReference type="InterPro" id="IPR011682">
    <property type="entry name" value="Glyco_hydro_38_C"/>
</dbReference>